<feature type="chain" id="PRO_5045955462" evidence="1">
    <location>
        <begin position="21"/>
        <end position="424"/>
    </location>
</feature>
<dbReference type="InterPro" id="IPR033900">
    <property type="entry name" value="Gram_neg_porin_domain"/>
</dbReference>
<protein>
    <submittedName>
        <fullName evidence="3">Porin</fullName>
    </submittedName>
</protein>
<comment type="caution">
    <text evidence="3">The sequence shown here is derived from an EMBL/GenBank/DDBJ whole genome shotgun (WGS) entry which is preliminary data.</text>
</comment>
<sequence length="424" mass="46001">MKKIITLATLCASTCFSAQAEVRINGFANFIGGMAESDESLYGYDDRISFSSESLFAIQISGDINEKMTATGQLVARGENDYDPDFEWAYLSYSATDNLSISAGRLRLPLFNYSASKDVGYSYHWISAPQSVYDVVFNNIEGVRFDYANYAGDWEYSLSASLGGFNAPTFGTDLDADNLVLLSAEATYDWLKIRAVAGVAKTSLDIANSTSSDLVAASQGLELVNAFGFGGLVDSLSWQDDKGEFYGVSVQIDKFDWFIGAEMTIIDVAETFIAQTDAYYLTAGLRLGAWTPSVTYEKSDSPFQAKFGNQVDQMLATQFAAPQIAAFAATPIGMLVDQGVQAQLGVPLTSLPEQAASPLITGAINDNIIQSLLGSQVAESSVISATLRYDYDTNIAFKFDITKRTNDLSDTDVTLIRFGANYVF</sequence>
<gene>
    <name evidence="3" type="ORF">L0668_11605</name>
</gene>
<evidence type="ECO:0000259" key="2">
    <source>
        <dbReference type="Pfam" id="PF13609"/>
    </source>
</evidence>
<dbReference type="Proteomes" id="UP001521137">
    <property type="component" value="Unassembled WGS sequence"/>
</dbReference>
<keyword evidence="1" id="KW-0732">Signal</keyword>
<evidence type="ECO:0000313" key="4">
    <source>
        <dbReference type="Proteomes" id="UP001521137"/>
    </source>
</evidence>
<reference evidence="3 4" key="1">
    <citation type="submission" date="2022-01" db="EMBL/GenBank/DDBJ databases">
        <title>Paraglaciecola sp. G1-23.</title>
        <authorList>
            <person name="Jin M.S."/>
            <person name="Han D.M."/>
            <person name="Kim H.M."/>
            <person name="Jeon C.O."/>
        </authorList>
    </citation>
    <scope>NUCLEOTIDE SEQUENCE [LARGE SCALE GENOMIC DNA]</scope>
    <source>
        <strain evidence="3 4">G1-23</strain>
    </source>
</reference>
<feature type="domain" description="Porin" evidence="2">
    <location>
        <begin position="9"/>
        <end position="306"/>
    </location>
</feature>
<name>A0ABS9D768_9ALTE</name>
<dbReference type="Pfam" id="PF13609">
    <property type="entry name" value="Porin_4"/>
    <property type="match status" value="1"/>
</dbReference>
<accession>A0ABS9D768</accession>
<dbReference type="RefSeq" id="WP_235312747.1">
    <property type="nucleotide sequence ID" value="NZ_JAKGAS010000005.1"/>
</dbReference>
<dbReference type="EMBL" id="JAKGAS010000005">
    <property type="protein sequence ID" value="MCF2948755.1"/>
    <property type="molecule type" value="Genomic_DNA"/>
</dbReference>
<organism evidence="3 4">
    <name type="scientific">Paraglaciecola algarum</name>
    <dbReference type="NCBI Taxonomy" id="3050085"/>
    <lineage>
        <taxon>Bacteria</taxon>
        <taxon>Pseudomonadati</taxon>
        <taxon>Pseudomonadota</taxon>
        <taxon>Gammaproteobacteria</taxon>
        <taxon>Alteromonadales</taxon>
        <taxon>Alteromonadaceae</taxon>
        <taxon>Paraglaciecola</taxon>
    </lineage>
</organism>
<feature type="signal peptide" evidence="1">
    <location>
        <begin position="1"/>
        <end position="20"/>
    </location>
</feature>
<dbReference type="SUPFAM" id="SSF56935">
    <property type="entry name" value="Porins"/>
    <property type="match status" value="1"/>
</dbReference>
<evidence type="ECO:0000313" key="3">
    <source>
        <dbReference type="EMBL" id="MCF2948755.1"/>
    </source>
</evidence>
<proteinExistence type="predicted"/>
<evidence type="ECO:0000256" key="1">
    <source>
        <dbReference type="SAM" id="SignalP"/>
    </source>
</evidence>
<keyword evidence="4" id="KW-1185">Reference proteome</keyword>